<name>A0A2I1JWU1_9LACT</name>
<proteinExistence type="predicted"/>
<dbReference type="InterPro" id="IPR036388">
    <property type="entry name" value="WH-like_DNA-bd_sf"/>
</dbReference>
<sequence length="509" mass="59950">MLRLLSTKDRRQLSLLNLYQQNENLNLTYKELSERLDCTRSTIIRDLNEIQEIFPNELVVTESGSLINIGLNRTTTDKYYFRKYSEKATTFRLLCALIREKYRSIEEFSERIFVSRSSTYRAIKQINQFFEESKIPLQITTSPLELRGDELMIRLIYPYILHHYDDISVWPFKDISQQEAIELFEIMSANSPYLKNFTSNPLLYLQVGLNYERFVNGYPLMKEDWTIGNKDLSVILSGQDPFDEVEIHGRVFSLFELIPQLAPGIIYEGTLLNRSMLEKNKMIPDQVKNAIVEFEQDMFKLKDKYELQAATQKDIEMISLTIYNLCVSENENMKFIIDDPIGHQSNLVHEVAVINPQYILDVRAIIQDFCEKLNVNPEIYTERIEFLLFYYIIIWPDTILELNKIVKIDLLLYTGNCQYDLEYKAILDPIVHSYVTVHVQNRPVDWEQVLKSREYEIIMTSYDIPETPGIHTFNIQSMPNVETFLWIYQIVRLINDSDTSMLSNILLKK</sequence>
<dbReference type="Gene3D" id="1.10.10.10">
    <property type="entry name" value="Winged helix-like DNA-binding domain superfamily/Winged helix DNA-binding domain"/>
    <property type="match status" value="1"/>
</dbReference>
<protein>
    <recommendedName>
        <fullName evidence="8">HTH domain-containing protein</fullName>
    </recommendedName>
</protein>
<evidence type="ECO:0000256" key="1">
    <source>
        <dbReference type="ARBA" id="ARBA00023015"/>
    </source>
</evidence>
<dbReference type="InterPro" id="IPR007737">
    <property type="entry name" value="Mga_HTH"/>
</dbReference>
<evidence type="ECO:0000256" key="3">
    <source>
        <dbReference type="SAM" id="Coils"/>
    </source>
</evidence>
<gene>
    <name evidence="6" type="ORF">CYJ57_06490</name>
</gene>
<evidence type="ECO:0000259" key="4">
    <source>
        <dbReference type="Pfam" id="PF05043"/>
    </source>
</evidence>
<keyword evidence="2" id="KW-0804">Transcription</keyword>
<dbReference type="AlphaFoldDB" id="A0A2I1JWU1"/>
<dbReference type="Pfam" id="PF08280">
    <property type="entry name" value="HTH_Mga"/>
    <property type="match status" value="1"/>
</dbReference>
<accession>A0A2I1JWU1</accession>
<dbReference type="PANTHER" id="PTHR30185:SF18">
    <property type="entry name" value="TRANSCRIPTIONAL REGULATOR MTLR"/>
    <property type="match status" value="1"/>
</dbReference>
<evidence type="ECO:0008006" key="8">
    <source>
        <dbReference type="Google" id="ProtNLM"/>
    </source>
</evidence>
<organism evidence="6 7">
    <name type="scientific">Falseniella ignava</name>
    <dbReference type="NCBI Taxonomy" id="137730"/>
    <lineage>
        <taxon>Bacteria</taxon>
        <taxon>Bacillati</taxon>
        <taxon>Bacillota</taxon>
        <taxon>Bacilli</taxon>
        <taxon>Lactobacillales</taxon>
        <taxon>Aerococcaceae</taxon>
        <taxon>Falseniella</taxon>
    </lineage>
</organism>
<evidence type="ECO:0000256" key="2">
    <source>
        <dbReference type="ARBA" id="ARBA00023163"/>
    </source>
</evidence>
<feature type="domain" description="Mga helix-turn-helix" evidence="4">
    <location>
        <begin position="82"/>
        <end position="157"/>
    </location>
</feature>
<feature type="coiled-coil region" evidence="3">
    <location>
        <begin position="15"/>
        <end position="42"/>
    </location>
</feature>
<evidence type="ECO:0000313" key="6">
    <source>
        <dbReference type="EMBL" id="PKY87839.1"/>
    </source>
</evidence>
<comment type="caution">
    <text evidence="6">The sequence shown here is derived from an EMBL/GenBank/DDBJ whole genome shotgun (WGS) entry which is preliminary data.</text>
</comment>
<dbReference type="InterPro" id="IPR013199">
    <property type="entry name" value="HTH_Mga_DNA-bd_dom"/>
</dbReference>
<dbReference type="PANTHER" id="PTHR30185">
    <property type="entry name" value="CRYPTIC BETA-GLUCOSIDE BGL OPERON ANTITERMINATOR"/>
    <property type="match status" value="1"/>
</dbReference>
<keyword evidence="3" id="KW-0175">Coiled coil</keyword>
<dbReference type="InterPro" id="IPR050661">
    <property type="entry name" value="BglG_antiterminators"/>
</dbReference>
<evidence type="ECO:0000313" key="7">
    <source>
        <dbReference type="Proteomes" id="UP000234384"/>
    </source>
</evidence>
<keyword evidence="1" id="KW-0805">Transcription regulation</keyword>
<feature type="domain" description="M protein trans-acting positive regulator (MGA) HTH" evidence="5">
    <location>
        <begin position="7"/>
        <end position="59"/>
    </location>
</feature>
<dbReference type="EMBL" id="PKHE01000019">
    <property type="protein sequence ID" value="PKY87839.1"/>
    <property type="molecule type" value="Genomic_DNA"/>
</dbReference>
<dbReference type="OrthoDB" id="2136382at2"/>
<dbReference type="Proteomes" id="UP000234384">
    <property type="component" value="Unassembled WGS sequence"/>
</dbReference>
<dbReference type="RefSeq" id="WP_101954595.1">
    <property type="nucleotide sequence ID" value="NZ_PKHE01000019.1"/>
</dbReference>
<evidence type="ECO:0000259" key="5">
    <source>
        <dbReference type="Pfam" id="PF08280"/>
    </source>
</evidence>
<reference evidence="6 7" key="1">
    <citation type="submission" date="2017-12" db="EMBL/GenBank/DDBJ databases">
        <title>Phylogenetic diversity of female urinary microbiome.</title>
        <authorList>
            <person name="Thomas-White K."/>
            <person name="Wolfe A.J."/>
        </authorList>
    </citation>
    <scope>NUCLEOTIDE SEQUENCE [LARGE SCALE GENOMIC DNA]</scope>
    <source>
        <strain evidence="6 7">UMB0898</strain>
    </source>
</reference>
<dbReference type="Pfam" id="PF05043">
    <property type="entry name" value="Mga"/>
    <property type="match status" value="1"/>
</dbReference>